<reference evidence="1" key="1">
    <citation type="submission" date="2021-06" db="EMBL/GenBank/DDBJ databases">
        <authorList>
            <person name="Kallberg Y."/>
            <person name="Tangrot J."/>
            <person name="Rosling A."/>
        </authorList>
    </citation>
    <scope>NUCLEOTIDE SEQUENCE</scope>
    <source>
        <strain evidence="1">MA461A</strain>
    </source>
</reference>
<comment type="caution">
    <text evidence="1">The sequence shown here is derived from an EMBL/GenBank/DDBJ whole genome shotgun (WGS) entry which is preliminary data.</text>
</comment>
<name>A0ACA9RNM2_9GLOM</name>
<sequence length="59" mass="6730">NDFDDCSPQYDSAESIINYKLLAQLHDDDYLREVLSELGLSSQNSSAMLSQKENDNLFE</sequence>
<proteinExistence type="predicted"/>
<protein>
    <submittedName>
        <fullName evidence="1">13014_t:CDS:1</fullName>
    </submittedName>
</protein>
<feature type="non-terminal residue" evidence="1">
    <location>
        <position position="59"/>
    </location>
</feature>
<dbReference type="EMBL" id="CAJVQC010061273">
    <property type="protein sequence ID" value="CAG8801615.1"/>
    <property type="molecule type" value="Genomic_DNA"/>
</dbReference>
<dbReference type="Proteomes" id="UP000789920">
    <property type="component" value="Unassembled WGS sequence"/>
</dbReference>
<accession>A0ACA9RNM2</accession>
<feature type="non-terminal residue" evidence="1">
    <location>
        <position position="1"/>
    </location>
</feature>
<gene>
    <name evidence="1" type="ORF">RPERSI_LOCUS21148</name>
</gene>
<organism evidence="1 2">
    <name type="scientific">Racocetra persica</name>
    <dbReference type="NCBI Taxonomy" id="160502"/>
    <lineage>
        <taxon>Eukaryota</taxon>
        <taxon>Fungi</taxon>
        <taxon>Fungi incertae sedis</taxon>
        <taxon>Mucoromycota</taxon>
        <taxon>Glomeromycotina</taxon>
        <taxon>Glomeromycetes</taxon>
        <taxon>Diversisporales</taxon>
        <taxon>Gigasporaceae</taxon>
        <taxon>Racocetra</taxon>
    </lineage>
</organism>
<keyword evidence="2" id="KW-1185">Reference proteome</keyword>
<evidence type="ECO:0000313" key="1">
    <source>
        <dbReference type="EMBL" id="CAG8801615.1"/>
    </source>
</evidence>
<evidence type="ECO:0000313" key="2">
    <source>
        <dbReference type="Proteomes" id="UP000789920"/>
    </source>
</evidence>